<dbReference type="InterPro" id="IPR036412">
    <property type="entry name" value="HAD-like_sf"/>
</dbReference>
<gene>
    <name evidence="1" type="ORF">CUN49_08145</name>
</gene>
<dbReference type="PANTHER" id="PTHR43611">
    <property type="entry name" value="ALPHA-D-GLUCOSE 1-PHOSPHATE PHOSPHATASE"/>
    <property type="match status" value="1"/>
</dbReference>
<accession>A0A2M8PED9</accession>
<dbReference type="EMBL" id="PGTM01000098">
    <property type="protein sequence ID" value="PJF35902.1"/>
    <property type="molecule type" value="Genomic_DNA"/>
</dbReference>
<dbReference type="AlphaFoldDB" id="A0A2M8PED9"/>
<dbReference type="PANTHER" id="PTHR43611:SF3">
    <property type="entry name" value="FLAVIN MONONUCLEOTIDE HYDROLASE 1, CHLOROPLATIC"/>
    <property type="match status" value="1"/>
</dbReference>
<dbReference type="Proteomes" id="UP000229681">
    <property type="component" value="Unassembled WGS sequence"/>
</dbReference>
<evidence type="ECO:0008006" key="3">
    <source>
        <dbReference type="Google" id="ProtNLM"/>
    </source>
</evidence>
<dbReference type="InterPro" id="IPR006439">
    <property type="entry name" value="HAD-SF_hydro_IA"/>
</dbReference>
<name>A0A2M8PED9_9CHLR</name>
<dbReference type="CDD" id="cd02603">
    <property type="entry name" value="HAD_sEH-N_like"/>
    <property type="match status" value="2"/>
</dbReference>
<reference evidence="1 2" key="1">
    <citation type="submission" date="2017-11" db="EMBL/GenBank/DDBJ databases">
        <title>Evolution of Phototrophy in the Chloroflexi Phylum Driven by Horizontal Gene Transfer.</title>
        <authorList>
            <person name="Ward L.M."/>
            <person name="Hemp J."/>
            <person name="Shih P.M."/>
            <person name="Mcglynn S.E."/>
            <person name="Fischer W."/>
        </authorList>
    </citation>
    <scope>NUCLEOTIDE SEQUENCE [LARGE SCALE GENOMIC DNA]</scope>
    <source>
        <strain evidence="1">JP3_13</strain>
    </source>
</reference>
<comment type="caution">
    <text evidence="1">The sequence shown here is derived from an EMBL/GenBank/DDBJ whole genome shotgun (WGS) entry which is preliminary data.</text>
</comment>
<dbReference type="SFLD" id="SFLDS00003">
    <property type="entry name" value="Haloacid_Dehalogenase"/>
    <property type="match status" value="2"/>
</dbReference>
<dbReference type="Pfam" id="PF00702">
    <property type="entry name" value="Hydrolase"/>
    <property type="match status" value="2"/>
</dbReference>
<organism evidence="1 2">
    <name type="scientific">Candidatus Thermofonsia Clade 1 bacterium</name>
    <dbReference type="NCBI Taxonomy" id="2364210"/>
    <lineage>
        <taxon>Bacteria</taxon>
        <taxon>Bacillati</taxon>
        <taxon>Chloroflexota</taxon>
        <taxon>Candidatus Thermofontia</taxon>
        <taxon>Candidatus Thermofonsia Clade 1</taxon>
    </lineage>
</organism>
<evidence type="ECO:0000313" key="2">
    <source>
        <dbReference type="Proteomes" id="UP000229681"/>
    </source>
</evidence>
<dbReference type="SFLD" id="SFLDG01129">
    <property type="entry name" value="C1.5:_HAD__Beta-PGM__Phosphata"/>
    <property type="match status" value="2"/>
</dbReference>
<dbReference type="NCBIfam" id="TIGR01509">
    <property type="entry name" value="HAD-SF-IA-v3"/>
    <property type="match status" value="2"/>
</dbReference>
<sequence>MIRAAIFDFGGVLMRTHDASGRRGWEKRLNLAPGELDRLVHNSGLWIETQRGTLSPEAYWQAIGEQLGLSGAALEQLRADYFKGDVLDEGLVAVIDRLRARGLRLGLLSNDSMALAQKLEALDLYRHFDAVVISAQIGALKPEPEAFRAIAAALQVSLPECVFIDDNTANVDGAKSVGMHGIRYTPELDVEAALAPLLDDPRATTKVIIFDFGNVLDIPDDWEAWLAQREAIAAPFGLSGEALWHALYHSEAWQQVKVGAISYESYLEQALAPLKLPDHAARLELLRRLFAGRDRVHPEMMALLQALKPHYRLALLSNAHQTDVAAWMAQFNLTDMFEVAVSSAVVGLAKPDPRIYQLILQQLDVQPAEALFIDDLTRNTQAA</sequence>
<dbReference type="InterPro" id="IPR023214">
    <property type="entry name" value="HAD_sf"/>
</dbReference>
<dbReference type="SUPFAM" id="SSF56784">
    <property type="entry name" value="HAD-like"/>
    <property type="match status" value="2"/>
</dbReference>
<feature type="non-terminal residue" evidence="1">
    <location>
        <position position="383"/>
    </location>
</feature>
<dbReference type="Gene3D" id="3.40.50.1000">
    <property type="entry name" value="HAD superfamily/HAD-like"/>
    <property type="match status" value="2"/>
</dbReference>
<protein>
    <recommendedName>
        <fullName evidence="3">HAD family phosphatase</fullName>
    </recommendedName>
</protein>
<proteinExistence type="predicted"/>
<evidence type="ECO:0000313" key="1">
    <source>
        <dbReference type="EMBL" id="PJF35902.1"/>
    </source>
</evidence>
<dbReference type="PRINTS" id="PR00413">
    <property type="entry name" value="HADHALOGNASE"/>
</dbReference>
<dbReference type="NCBIfam" id="TIGR01549">
    <property type="entry name" value="HAD-SF-IA-v1"/>
    <property type="match status" value="2"/>
</dbReference>